<protein>
    <submittedName>
        <fullName evidence="2">Uncharacterized protein</fullName>
    </submittedName>
</protein>
<evidence type="ECO:0000313" key="3">
    <source>
        <dbReference type="Proteomes" id="UP000054735"/>
    </source>
</evidence>
<dbReference type="EMBL" id="UGNW01000001">
    <property type="protein sequence ID" value="STX32721.1"/>
    <property type="molecule type" value="Genomic_DNA"/>
</dbReference>
<organism evidence="2 4">
    <name type="scientific">Legionella birminghamensis</name>
    <dbReference type="NCBI Taxonomy" id="28083"/>
    <lineage>
        <taxon>Bacteria</taxon>
        <taxon>Pseudomonadati</taxon>
        <taxon>Pseudomonadota</taxon>
        <taxon>Gammaproteobacteria</taxon>
        <taxon>Legionellales</taxon>
        <taxon>Legionellaceae</taxon>
        <taxon>Legionella</taxon>
    </lineage>
</organism>
<dbReference type="Proteomes" id="UP000054735">
    <property type="component" value="Unassembled WGS sequence"/>
</dbReference>
<evidence type="ECO:0000313" key="4">
    <source>
        <dbReference type="Proteomes" id="UP000255066"/>
    </source>
</evidence>
<name>A0A378IDX6_9GAMM</name>
<accession>A0A378IDX6</accession>
<sequence>MKDLFQTAFNCYFRQHWIHLKSMFGHQTWAPRSVPRGFGWSVPRGFGWSVPRGFGLGAAAGIRFGRCRGDSEMSPGDAGLDEEVIFLTPPEAVFQSVVFYAAILEVEKVLKGHREQILQTGPQRDWRRLQQTK</sequence>
<dbReference type="EMBL" id="LNXT01000004">
    <property type="protein sequence ID" value="KTC75495.1"/>
    <property type="molecule type" value="Genomic_DNA"/>
</dbReference>
<evidence type="ECO:0000313" key="1">
    <source>
        <dbReference type="EMBL" id="KTC75495.1"/>
    </source>
</evidence>
<keyword evidence="3" id="KW-1185">Reference proteome</keyword>
<gene>
    <name evidence="1" type="ORF">Lbir_0407</name>
    <name evidence="2" type="ORF">NCTC12437_02516</name>
</gene>
<dbReference type="Proteomes" id="UP000255066">
    <property type="component" value="Unassembled WGS sequence"/>
</dbReference>
<evidence type="ECO:0000313" key="2">
    <source>
        <dbReference type="EMBL" id="STX32721.1"/>
    </source>
</evidence>
<dbReference type="STRING" id="28083.Lbir_0407"/>
<reference evidence="1 3" key="1">
    <citation type="submission" date="2015-11" db="EMBL/GenBank/DDBJ databases">
        <title>Genomic analysis of 38 Legionella species identifies large and diverse effector repertoires.</title>
        <authorList>
            <person name="Burstein D."/>
            <person name="Amaro F."/>
            <person name="Zusman T."/>
            <person name="Lifshitz Z."/>
            <person name="Cohen O."/>
            <person name="Gilbert J.A."/>
            <person name="Pupko T."/>
            <person name="Shuman H.A."/>
            <person name="Segal G."/>
        </authorList>
    </citation>
    <scope>NUCLEOTIDE SEQUENCE [LARGE SCALE GENOMIC DNA]</scope>
    <source>
        <strain evidence="1 3">CDC#1407-AL-14</strain>
    </source>
</reference>
<reference evidence="2 4" key="2">
    <citation type="submission" date="2018-06" db="EMBL/GenBank/DDBJ databases">
        <authorList>
            <consortium name="Pathogen Informatics"/>
            <person name="Doyle S."/>
        </authorList>
    </citation>
    <scope>NUCLEOTIDE SEQUENCE [LARGE SCALE GENOMIC DNA]</scope>
    <source>
        <strain evidence="2 4">NCTC12437</strain>
    </source>
</reference>
<proteinExistence type="predicted"/>
<dbReference type="AlphaFoldDB" id="A0A378IDX6"/>